<organism evidence="1 2">
    <name type="scientific">Eikenella halliae</name>
    <dbReference type="NCBI Taxonomy" id="1795832"/>
    <lineage>
        <taxon>Bacteria</taxon>
        <taxon>Pseudomonadati</taxon>
        <taxon>Pseudomonadota</taxon>
        <taxon>Betaproteobacteria</taxon>
        <taxon>Neisseriales</taxon>
        <taxon>Neisseriaceae</taxon>
        <taxon>Eikenella</taxon>
    </lineage>
</organism>
<dbReference type="EMBL" id="LXSQ01000033">
    <property type="protein sequence ID" value="OAM35877.1"/>
    <property type="molecule type" value="Genomic_DNA"/>
</dbReference>
<gene>
    <name evidence="1" type="ORF">A7Q00_12545</name>
</gene>
<protein>
    <submittedName>
        <fullName evidence="1">Uncharacterized protein</fullName>
    </submittedName>
</protein>
<dbReference type="AlphaFoldDB" id="A0A1B6VSE7"/>
<sequence>MMWKEIKSEKDIELFMREVVSFHDSCIREIYYNSGTYVNKNRGMIINTNPTMYIRFDTQISERFIQFELELGKVDKFSMNIDLQFTLEIYSATFLKKDNWFYWYSDEYADKESVYMFRCQTVKWRILPDTN</sequence>
<evidence type="ECO:0000313" key="2">
    <source>
        <dbReference type="Proteomes" id="UP000077726"/>
    </source>
</evidence>
<reference evidence="2" key="1">
    <citation type="submission" date="2016-05" db="EMBL/GenBank/DDBJ databases">
        <title>Draft genome of Corynebacterium afermentans subsp. afermentans LCDC 88199T.</title>
        <authorList>
            <person name="Bernier A.-M."/>
            <person name="Bernard K."/>
        </authorList>
    </citation>
    <scope>NUCLEOTIDE SEQUENCE [LARGE SCALE GENOMIC DNA]</scope>
    <source>
        <strain evidence="2">NML130454</strain>
    </source>
</reference>
<dbReference type="Proteomes" id="UP000077726">
    <property type="component" value="Unassembled WGS sequence"/>
</dbReference>
<name>A0A1B6VSE7_9NEIS</name>
<comment type="caution">
    <text evidence="1">The sequence shown here is derived from an EMBL/GenBank/DDBJ whole genome shotgun (WGS) entry which is preliminary data.</text>
</comment>
<proteinExistence type="predicted"/>
<evidence type="ECO:0000313" key="1">
    <source>
        <dbReference type="EMBL" id="OAM35877.1"/>
    </source>
</evidence>
<keyword evidence="2" id="KW-1185">Reference proteome</keyword>
<accession>A0A1B6VSE7</accession>